<dbReference type="EMBL" id="SZYD01000005">
    <property type="protein sequence ID" value="KAD6120186.1"/>
    <property type="molecule type" value="Genomic_DNA"/>
</dbReference>
<evidence type="ECO:0000313" key="3">
    <source>
        <dbReference type="Proteomes" id="UP000326396"/>
    </source>
</evidence>
<dbReference type="Proteomes" id="UP000326396">
    <property type="component" value="Linkage Group LG13"/>
</dbReference>
<keyword evidence="3" id="KW-1185">Reference proteome</keyword>
<name>A0A5N6PGD4_9ASTR</name>
<dbReference type="AlphaFoldDB" id="A0A5N6PGD4"/>
<accession>A0A5N6PGD4</accession>
<evidence type="ECO:0000256" key="1">
    <source>
        <dbReference type="SAM" id="MobiDB-lite"/>
    </source>
</evidence>
<evidence type="ECO:0000313" key="2">
    <source>
        <dbReference type="EMBL" id="KAD6120186.1"/>
    </source>
</evidence>
<protein>
    <submittedName>
        <fullName evidence="2">Uncharacterized protein</fullName>
    </submittedName>
</protein>
<gene>
    <name evidence="2" type="ORF">E3N88_11457</name>
</gene>
<reference evidence="2 3" key="1">
    <citation type="submission" date="2019-05" db="EMBL/GenBank/DDBJ databases">
        <title>Mikania micrantha, genome provides insights into the molecular mechanism of rapid growth.</title>
        <authorList>
            <person name="Liu B."/>
        </authorList>
    </citation>
    <scope>NUCLEOTIDE SEQUENCE [LARGE SCALE GENOMIC DNA]</scope>
    <source>
        <strain evidence="2">NLD-2019</strain>
        <tissue evidence="2">Leaf</tissue>
    </source>
</reference>
<organism evidence="2 3">
    <name type="scientific">Mikania micrantha</name>
    <name type="common">bitter vine</name>
    <dbReference type="NCBI Taxonomy" id="192012"/>
    <lineage>
        <taxon>Eukaryota</taxon>
        <taxon>Viridiplantae</taxon>
        <taxon>Streptophyta</taxon>
        <taxon>Embryophyta</taxon>
        <taxon>Tracheophyta</taxon>
        <taxon>Spermatophyta</taxon>
        <taxon>Magnoliopsida</taxon>
        <taxon>eudicotyledons</taxon>
        <taxon>Gunneridae</taxon>
        <taxon>Pentapetalae</taxon>
        <taxon>asterids</taxon>
        <taxon>campanulids</taxon>
        <taxon>Asterales</taxon>
        <taxon>Asteraceae</taxon>
        <taxon>Asteroideae</taxon>
        <taxon>Heliantheae alliance</taxon>
        <taxon>Eupatorieae</taxon>
        <taxon>Mikania</taxon>
    </lineage>
</organism>
<sequence length="89" mass="10006">MNSVVAPAAVAATATTVTTTTEQTFVGDYDDRKSLGSESQRNKSKTQGKDKWTFVMILRAKVNDKWCDYLPWESLMKKEVSRDSGEMTH</sequence>
<feature type="region of interest" description="Disordered" evidence="1">
    <location>
        <begin position="28"/>
        <end position="48"/>
    </location>
</feature>
<comment type="caution">
    <text evidence="2">The sequence shown here is derived from an EMBL/GenBank/DDBJ whole genome shotgun (WGS) entry which is preliminary data.</text>
</comment>
<proteinExistence type="predicted"/>